<dbReference type="GO" id="GO:0004181">
    <property type="term" value="F:metallocarboxypeptidase activity"/>
    <property type="evidence" value="ECO:0007669"/>
    <property type="project" value="InterPro"/>
</dbReference>
<dbReference type="GO" id="GO:0008270">
    <property type="term" value="F:zinc ion binding"/>
    <property type="evidence" value="ECO:0007669"/>
    <property type="project" value="InterPro"/>
</dbReference>
<evidence type="ECO:0000256" key="1">
    <source>
        <dbReference type="ARBA" id="ARBA00001947"/>
    </source>
</evidence>
<dbReference type="Pfam" id="PF18027">
    <property type="entry name" value="Pepdidase_M14_N"/>
    <property type="match status" value="1"/>
</dbReference>
<dbReference type="GO" id="GO:0006508">
    <property type="term" value="P:proteolysis"/>
    <property type="evidence" value="ECO:0007669"/>
    <property type="project" value="InterPro"/>
</dbReference>
<keyword evidence="5" id="KW-0378">Hydrolase</keyword>
<gene>
    <name evidence="5" type="ORF">V5E97_24245</name>
</gene>
<comment type="similarity">
    <text evidence="2">Belongs to the peptidase M14 family.</text>
</comment>
<keyword evidence="5" id="KW-0121">Carboxypeptidase</keyword>
<dbReference type="Gene3D" id="3.40.630.10">
    <property type="entry name" value="Zn peptidases"/>
    <property type="match status" value="1"/>
</dbReference>
<feature type="signal peptide" evidence="3">
    <location>
        <begin position="1"/>
        <end position="28"/>
    </location>
</feature>
<dbReference type="PANTHER" id="PTHR12756:SF11">
    <property type="entry name" value="CYTOSOLIC CARBOXYPEPTIDASE 1"/>
    <property type="match status" value="1"/>
</dbReference>
<keyword evidence="5" id="KW-0645">Protease</keyword>
<feature type="chain" id="PRO_5043986083" evidence="3">
    <location>
        <begin position="29"/>
        <end position="418"/>
    </location>
</feature>
<evidence type="ECO:0000256" key="2">
    <source>
        <dbReference type="PROSITE-ProRule" id="PRU01379"/>
    </source>
</evidence>
<dbReference type="InterPro" id="IPR000834">
    <property type="entry name" value="Peptidase_M14"/>
</dbReference>
<protein>
    <submittedName>
        <fullName evidence="5">M14-type cytosolic carboxypeptidase</fullName>
    </submittedName>
</protein>
<sequence length="418" mass="46929">MQVPLHGLFPRLAWATFAAAWMLALAGAAPEDSRIRFSTNFEGGSLGTIEAVSETEFRCHVKGQQDEHGRNRQASWFSFRIDGARGRDLTIVMTDFVGEYNEKPGACPMGPEIIPVFSNDGVSWSGIPDVSWDERTKEATLRIRPERNSIWIAHQQPYTPRQLSQLLEQVDRADDARIEVIGRTAQGRDLHLVTVTSEDVPDRDKVTVWLQARQHAWESGTSYVMEGALRFVTSDDPKALALRKKAIFKFTPMVDPDGSATGQVRFNANGFDVNRHWDEVDLRRKRDLRLMPEIWYVKKAISSYVDTGRTIDLMVNLHNTETGEYIQTHAGDDAARARVVKFSDRLIQETAFQPSHGPILGAKQDGTANVLHAQKGILIMLMELRIAKDPRTGKPPTAADRLDFGTRLIQIMAESVIP</sequence>
<evidence type="ECO:0000256" key="3">
    <source>
        <dbReference type="SAM" id="SignalP"/>
    </source>
</evidence>
<reference evidence="5" key="1">
    <citation type="submission" date="2024-05" db="EMBL/GenBank/DDBJ databases">
        <title>Planctomycetes of the genus Singulisphaera possess chitinolytic capabilities.</title>
        <authorList>
            <person name="Ivanova A."/>
        </authorList>
    </citation>
    <scope>NUCLEOTIDE SEQUENCE</scope>
    <source>
        <strain evidence="5">Ch08T</strain>
    </source>
</reference>
<dbReference type="PROSITE" id="PS52035">
    <property type="entry name" value="PEPTIDASE_M14"/>
    <property type="match status" value="1"/>
</dbReference>
<dbReference type="SUPFAM" id="SSF53187">
    <property type="entry name" value="Zn-dependent exopeptidases"/>
    <property type="match status" value="1"/>
</dbReference>
<proteinExistence type="inferred from homology"/>
<organism evidence="5">
    <name type="scientific">Singulisphaera sp. Ch08</name>
    <dbReference type="NCBI Taxonomy" id="3120278"/>
    <lineage>
        <taxon>Bacteria</taxon>
        <taxon>Pseudomonadati</taxon>
        <taxon>Planctomycetota</taxon>
        <taxon>Planctomycetia</taxon>
        <taxon>Isosphaerales</taxon>
        <taxon>Isosphaeraceae</taxon>
        <taxon>Singulisphaera</taxon>
    </lineage>
</organism>
<dbReference type="InterPro" id="IPR050821">
    <property type="entry name" value="Cytosolic_carboxypeptidase"/>
</dbReference>
<comment type="cofactor">
    <cofactor evidence="1">
        <name>Zn(2+)</name>
        <dbReference type="ChEBI" id="CHEBI:29105"/>
    </cofactor>
</comment>
<dbReference type="AlphaFoldDB" id="A0AAU7C9M0"/>
<name>A0AAU7C9M0_9BACT</name>
<dbReference type="InterPro" id="IPR040626">
    <property type="entry name" value="Pepdidase_M14_N"/>
</dbReference>
<accession>A0AAU7C9M0</accession>
<dbReference type="Pfam" id="PF00246">
    <property type="entry name" value="Peptidase_M14"/>
    <property type="match status" value="1"/>
</dbReference>
<dbReference type="PANTHER" id="PTHR12756">
    <property type="entry name" value="CYTOSOLIC CARBOXYPEPTIDASE"/>
    <property type="match status" value="1"/>
</dbReference>
<evidence type="ECO:0000259" key="4">
    <source>
        <dbReference type="PROSITE" id="PS52035"/>
    </source>
</evidence>
<dbReference type="Gene3D" id="2.60.40.3120">
    <property type="match status" value="1"/>
</dbReference>
<keyword evidence="3" id="KW-0732">Signal</keyword>
<dbReference type="RefSeq" id="WP_406694164.1">
    <property type="nucleotide sequence ID" value="NZ_CP155447.1"/>
</dbReference>
<dbReference type="EMBL" id="CP155447">
    <property type="protein sequence ID" value="XBH01456.1"/>
    <property type="molecule type" value="Genomic_DNA"/>
</dbReference>
<evidence type="ECO:0000313" key="5">
    <source>
        <dbReference type="EMBL" id="XBH01456.1"/>
    </source>
</evidence>
<feature type="domain" description="Peptidase M14" evidence="4">
    <location>
        <begin position="156"/>
        <end position="418"/>
    </location>
</feature>
<comment type="caution">
    <text evidence="2">Lacks conserved residue(s) required for the propagation of feature annotation.</text>
</comment>